<protein>
    <submittedName>
        <fullName evidence="1">Uncharacterized protein</fullName>
    </submittedName>
</protein>
<dbReference type="RefSeq" id="WP_203685213.1">
    <property type="nucleotide sequence ID" value="NZ_BOMW01000118.1"/>
</dbReference>
<dbReference type="EMBL" id="BOMW01000118">
    <property type="protein sequence ID" value="GIF09924.1"/>
    <property type="molecule type" value="Genomic_DNA"/>
</dbReference>
<sequence>MLKQLDDGLEITAEPGRGRVRLRAVERPWNDEVLDFLCEIADAGFSATRMVRTLGGDSLPAWMAELAESYAGWKGVRSWNSLEQDLRIEATHDRRAHVSLRFAVRGPRGYEADAWEASACVQLDAGEDMKRFAAEVAAFFA</sequence>
<evidence type="ECO:0000313" key="2">
    <source>
        <dbReference type="Proteomes" id="UP000629619"/>
    </source>
</evidence>
<gene>
    <name evidence="1" type="ORF">Asi03nite_74620</name>
</gene>
<dbReference type="Pfam" id="PF19739">
    <property type="entry name" value="DUF6228"/>
    <property type="match status" value="1"/>
</dbReference>
<evidence type="ECO:0000313" key="1">
    <source>
        <dbReference type="EMBL" id="GIF09924.1"/>
    </source>
</evidence>
<organism evidence="1 2">
    <name type="scientific">Actinoplanes siamensis</name>
    <dbReference type="NCBI Taxonomy" id="1223317"/>
    <lineage>
        <taxon>Bacteria</taxon>
        <taxon>Bacillati</taxon>
        <taxon>Actinomycetota</taxon>
        <taxon>Actinomycetes</taxon>
        <taxon>Micromonosporales</taxon>
        <taxon>Micromonosporaceae</taxon>
        <taxon>Actinoplanes</taxon>
    </lineage>
</organism>
<proteinExistence type="predicted"/>
<comment type="caution">
    <text evidence="1">The sequence shown here is derived from an EMBL/GenBank/DDBJ whole genome shotgun (WGS) entry which is preliminary data.</text>
</comment>
<dbReference type="InterPro" id="IPR046196">
    <property type="entry name" value="DUF6228"/>
</dbReference>
<name>A0A919TPI2_9ACTN</name>
<keyword evidence="2" id="KW-1185">Reference proteome</keyword>
<dbReference type="Proteomes" id="UP000629619">
    <property type="component" value="Unassembled WGS sequence"/>
</dbReference>
<dbReference type="AlphaFoldDB" id="A0A919TPI2"/>
<accession>A0A919TPI2</accession>
<reference evidence="1" key="1">
    <citation type="submission" date="2021-01" db="EMBL/GenBank/DDBJ databases">
        <title>Whole genome shotgun sequence of Actinoplanes siamensis NBRC 109076.</title>
        <authorList>
            <person name="Komaki H."/>
            <person name="Tamura T."/>
        </authorList>
    </citation>
    <scope>NUCLEOTIDE SEQUENCE</scope>
    <source>
        <strain evidence="1">NBRC 109076</strain>
    </source>
</reference>